<dbReference type="AlphaFoldDB" id="A0A919R8G7"/>
<dbReference type="EMBL" id="BOOU01000068">
    <property type="protein sequence ID" value="GII80125.1"/>
    <property type="molecule type" value="Genomic_DNA"/>
</dbReference>
<keyword evidence="3" id="KW-1185">Reference proteome</keyword>
<sequence>MGPPRVKEATTPASGVSSCPSAENIGAPWDGGIKPTVSHFPPGIAQPGAGNRVTLTPMSY</sequence>
<comment type="caution">
    <text evidence="2">The sequence shown here is derived from an EMBL/GenBank/DDBJ whole genome shotgun (WGS) entry which is preliminary data.</text>
</comment>
<accession>A0A919R8G7</accession>
<feature type="region of interest" description="Disordered" evidence="1">
    <location>
        <begin position="1"/>
        <end position="34"/>
    </location>
</feature>
<dbReference type="PROSITE" id="PS51257">
    <property type="entry name" value="PROKAR_LIPOPROTEIN"/>
    <property type="match status" value="1"/>
</dbReference>
<evidence type="ECO:0000313" key="2">
    <source>
        <dbReference type="EMBL" id="GII80125.1"/>
    </source>
</evidence>
<feature type="compositionally biased region" description="Polar residues" evidence="1">
    <location>
        <begin position="11"/>
        <end position="21"/>
    </location>
</feature>
<evidence type="ECO:0000313" key="3">
    <source>
        <dbReference type="Proteomes" id="UP000655287"/>
    </source>
</evidence>
<gene>
    <name evidence="2" type="ORF">Sru01_51070</name>
</gene>
<evidence type="ECO:0000256" key="1">
    <source>
        <dbReference type="SAM" id="MobiDB-lite"/>
    </source>
</evidence>
<dbReference type="Proteomes" id="UP000655287">
    <property type="component" value="Unassembled WGS sequence"/>
</dbReference>
<protein>
    <submittedName>
        <fullName evidence="2">Uncharacterized protein</fullName>
    </submittedName>
</protein>
<name>A0A919R8G7_9ACTN</name>
<organism evidence="2 3">
    <name type="scientific">Sphaerisporangium rufum</name>
    <dbReference type="NCBI Taxonomy" id="1381558"/>
    <lineage>
        <taxon>Bacteria</taxon>
        <taxon>Bacillati</taxon>
        <taxon>Actinomycetota</taxon>
        <taxon>Actinomycetes</taxon>
        <taxon>Streptosporangiales</taxon>
        <taxon>Streptosporangiaceae</taxon>
        <taxon>Sphaerisporangium</taxon>
    </lineage>
</organism>
<reference evidence="2" key="1">
    <citation type="submission" date="2021-01" db="EMBL/GenBank/DDBJ databases">
        <title>Whole genome shotgun sequence of Sphaerisporangium rufum NBRC 109079.</title>
        <authorList>
            <person name="Komaki H."/>
            <person name="Tamura T."/>
        </authorList>
    </citation>
    <scope>NUCLEOTIDE SEQUENCE</scope>
    <source>
        <strain evidence="2">NBRC 109079</strain>
    </source>
</reference>
<proteinExistence type="predicted"/>